<dbReference type="PROSITE" id="PS50878">
    <property type="entry name" value="RT_POL"/>
    <property type="match status" value="1"/>
</dbReference>
<keyword evidence="6" id="KW-1185">Reference proteome</keyword>
<evidence type="ECO:0000259" key="3">
    <source>
        <dbReference type="PROSITE" id="PS50878"/>
    </source>
</evidence>
<dbReference type="CDD" id="cd09275">
    <property type="entry name" value="RNase_HI_RT_DIRS1"/>
    <property type="match status" value="1"/>
</dbReference>
<dbReference type="Gene3D" id="1.10.443.10">
    <property type="entry name" value="Intergrase catalytic core"/>
    <property type="match status" value="1"/>
</dbReference>
<comment type="caution">
    <text evidence="5">The sequence shown here is derived from an EMBL/GenBank/DDBJ whole genome shotgun (WGS) entry which is preliminary data.</text>
</comment>
<dbReference type="PANTHER" id="PTHR33050:SF7">
    <property type="entry name" value="RIBONUCLEASE H"/>
    <property type="match status" value="1"/>
</dbReference>
<dbReference type="GO" id="GO:0006310">
    <property type="term" value="P:DNA recombination"/>
    <property type="evidence" value="ECO:0007669"/>
    <property type="project" value="UniProtKB-KW"/>
</dbReference>
<reference evidence="5 6" key="1">
    <citation type="submission" date="2022-05" db="EMBL/GenBank/DDBJ databases">
        <title>A multi-omics perspective on studying reproductive biology in Daphnia sinensis.</title>
        <authorList>
            <person name="Jia J."/>
        </authorList>
    </citation>
    <scope>NUCLEOTIDE SEQUENCE [LARGE SCALE GENOMIC DNA]</scope>
    <source>
        <strain evidence="5 6">WSL</strain>
    </source>
</reference>
<dbReference type="Proteomes" id="UP000820818">
    <property type="component" value="Linkage Group LG7"/>
</dbReference>
<feature type="compositionally biased region" description="Low complexity" evidence="2">
    <location>
        <begin position="79"/>
        <end position="88"/>
    </location>
</feature>
<dbReference type="InterPro" id="IPR013762">
    <property type="entry name" value="Integrase-like_cat_sf"/>
</dbReference>
<dbReference type="CDD" id="cd03714">
    <property type="entry name" value="RT_DIRS1"/>
    <property type="match status" value="1"/>
</dbReference>
<feature type="domain" description="Tyr recombinase" evidence="4">
    <location>
        <begin position="1052"/>
        <end position="1238"/>
    </location>
</feature>
<gene>
    <name evidence="5" type="ORF">GHT06_018387</name>
</gene>
<dbReference type="Gene3D" id="3.30.70.270">
    <property type="match status" value="1"/>
</dbReference>
<dbReference type="PANTHER" id="PTHR33050">
    <property type="entry name" value="REVERSE TRANSCRIPTASE DOMAIN-CONTAINING PROTEIN"/>
    <property type="match status" value="1"/>
</dbReference>
<protein>
    <recommendedName>
        <fullName evidence="7">Reverse transcriptase domain-containing protein</fullName>
    </recommendedName>
</protein>
<organism evidence="5 6">
    <name type="scientific">Daphnia sinensis</name>
    <dbReference type="NCBI Taxonomy" id="1820382"/>
    <lineage>
        <taxon>Eukaryota</taxon>
        <taxon>Metazoa</taxon>
        <taxon>Ecdysozoa</taxon>
        <taxon>Arthropoda</taxon>
        <taxon>Crustacea</taxon>
        <taxon>Branchiopoda</taxon>
        <taxon>Diplostraca</taxon>
        <taxon>Cladocera</taxon>
        <taxon>Anomopoda</taxon>
        <taxon>Daphniidae</taxon>
        <taxon>Daphnia</taxon>
        <taxon>Daphnia similis group</taxon>
    </lineage>
</organism>
<dbReference type="AlphaFoldDB" id="A0AAD5PUQ5"/>
<dbReference type="SUPFAM" id="SSF56672">
    <property type="entry name" value="DNA/RNA polymerases"/>
    <property type="match status" value="1"/>
</dbReference>
<evidence type="ECO:0000313" key="5">
    <source>
        <dbReference type="EMBL" id="KAI9555870.1"/>
    </source>
</evidence>
<dbReference type="GO" id="GO:0003677">
    <property type="term" value="F:DNA binding"/>
    <property type="evidence" value="ECO:0007669"/>
    <property type="project" value="InterPro"/>
</dbReference>
<dbReference type="EMBL" id="WJBH02000007">
    <property type="protein sequence ID" value="KAI9555870.1"/>
    <property type="molecule type" value="Genomic_DNA"/>
</dbReference>
<dbReference type="Gene3D" id="3.10.10.10">
    <property type="entry name" value="HIV Type 1 Reverse Transcriptase, subunit A, domain 1"/>
    <property type="match status" value="1"/>
</dbReference>
<dbReference type="Pfam" id="PF00589">
    <property type="entry name" value="Phage_integrase"/>
    <property type="match status" value="1"/>
</dbReference>
<dbReference type="InterPro" id="IPR052055">
    <property type="entry name" value="Hepadnavirus_pol/RT"/>
</dbReference>
<dbReference type="GO" id="GO:0071897">
    <property type="term" value="P:DNA biosynthetic process"/>
    <property type="evidence" value="ECO:0007669"/>
    <property type="project" value="UniProtKB-ARBA"/>
</dbReference>
<dbReference type="InterPro" id="IPR000477">
    <property type="entry name" value="RT_dom"/>
</dbReference>
<dbReference type="InterPro" id="IPR011010">
    <property type="entry name" value="DNA_brk_join_enz"/>
</dbReference>
<dbReference type="InterPro" id="IPR043128">
    <property type="entry name" value="Rev_trsase/Diguanyl_cyclase"/>
</dbReference>
<dbReference type="GO" id="GO:0015074">
    <property type="term" value="P:DNA integration"/>
    <property type="evidence" value="ECO:0007669"/>
    <property type="project" value="InterPro"/>
</dbReference>
<name>A0AAD5PUQ5_9CRUS</name>
<feature type="compositionally biased region" description="Low complexity" evidence="2">
    <location>
        <begin position="147"/>
        <end position="156"/>
    </location>
</feature>
<evidence type="ECO:0000256" key="1">
    <source>
        <dbReference type="ARBA" id="ARBA00023172"/>
    </source>
</evidence>
<feature type="compositionally biased region" description="Basic residues" evidence="2">
    <location>
        <begin position="135"/>
        <end position="144"/>
    </location>
</feature>
<proteinExistence type="predicted"/>
<sequence length="1238" mass="139017">MFKHVSILVFQYFSVVESTKVKLLSFSHFNLNGVDPLFISFSKDKKLIWQRLSVSQWARQIPTSSEPFQLRPSLVMGDSPSSLSSSESTIRRRALRSLPSGSMSGDTLTVDLGGNSVNTPDLPPDISVSRESHGAKKNKKKRRRSSDSSSSSISLSKKSRKDDGDTGGFDEPSNVAMLPRSRVRELRRWMKEGIESKTEGNTLRSASVPKFEGEFELMAPLLDPSMARKWLRNLGESSDRAKLKDFWEKQLLSLQREVKDVFQPLVYMLGIMPENSDAEMPVQTAIRLLGHVFSRITKMRRSNAMRHCAPKFSTMLIDNRLFSSRDYRYLFGNKFIDALEKEAIADAKMDQIGRYGGPSNNRGGSSHFRRGGSNSGSGANFNGQQYTGASNNNKYVSIFLPPVSSVDSSIVGGRLSLFTNAWQAFTDDPWILNILIPPEVIMDKEKTSICNLEVESLKKKGAIVIAPSTIENSFISNQFVVPKKATGKYRPIFNLKALNRFIRYEHFKMECLDNVKYLIRRNDWLINLDLQDAYFVVPVSSQHHRFLRFIWNGVVNQYLMKPIIAHLRKLGIRLLIYLDDMLILGSSHNEALGHLRTVVNLLVSLGFLINWEKSVVIPSQSIQFLGLEIDSRILSFPLPISRVKVENIVSLCRSVLQKDQVKLRELAFVLGNFSSSIPSVPYAQSNYRSLQRFYIQSVGNCSNLNKLWWVHNLNLSNGKSILPPCPDLSIYSDASLQGWGSVCDGITARGPWPLADQSRHINELELLGSLYALQIFTHNSSDISVSLLFDNSTAVAYVNNCGGIKSCSLSAISSQMISWCETRNISLSASHLPGMFNSIADRESRGIQTSPYVWPMEVDLFAAAWNKQLPKFVSWLPQTNAIAVNAFSFNWSQLNCYAFPPFAMIPRCLAKIMREKAFVILVCPLWPSQPWFPLLLEIAMNIPRVFSAHPFLIHSNSLEPHPLLQSKKFLLSAWRLSGDASKSEAFRQQLLHYCWPAPVDLHYLRISMPGTIGTYLTHLFDSSLATQTINLHRWMLSMTLEPINGVNIGEHPLVQHWNPDHVLNYLSSLPDNSDLSLSAISYKLVTLIALSSLLRVSEITDILRTSIHCSASAATFSLSRPRKTQHDGPLQSISLPRHSGRNCPVDCLENYLRRSKTLCPSSNSLFISLKKPYRPVGSSTIARWIKKCLSGAGIDNLFSAHSTRGSAASWTNESTFNRFYNRPLTSASVASSVLSQTD</sequence>
<evidence type="ECO:0008006" key="7">
    <source>
        <dbReference type="Google" id="ProtNLM"/>
    </source>
</evidence>
<evidence type="ECO:0000313" key="6">
    <source>
        <dbReference type="Proteomes" id="UP000820818"/>
    </source>
</evidence>
<dbReference type="Pfam" id="PF00078">
    <property type="entry name" value="RVT_1"/>
    <property type="match status" value="1"/>
</dbReference>
<dbReference type="PROSITE" id="PS51898">
    <property type="entry name" value="TYR_RECOMBINASE"/>
    <property type="match status" value="1"/>
</dbReference>
<evidence type="ECO:0000256" key="2">
    <source>
        <dbReference type="SAM" id="MobiDB-lite"/>
    </source>
</evidence>
<dbReference type="InterPro" id="IPR002104">
    <property type="entry name" value="Integrase_catalytic"/>
</dbReference>
<dbReference type="InterPro" id="IPR043502">
    <property type="entry name" value="DNA/RNA_pol_sf"/>
</dbReference>
<evidence type="ECO:0000259" key="4">
    <source>
        <dbReference type="PROSITE" id="PS51898"/>
    </source>
</evidence>
<feature type="region of interest" description="Disordered" evidence="2">
    <location>
        <begin position="355"/>
        <end position="384"/>
    </location>
</feature>
<accession>A0AAD5PUQ5</accession>
<feature type="domain" description="Reverse transcriptase" evidence="3">
    <location>
        <begin position="462"/>
        <end position="629"/>
    </location>
</feature>
<keyword evidence="1" id="KW-0233">DNA recombination</keyword>
<dbReference type="SUPFAM" id="SSF56349">
    <property type="entry name" value="DNA breaking-rejoining enzymes"/>
    <property type="match status" value="1"/>
</dbReference>
<feature type="region of interest" description="Disordered" evidence="2">
    <location>
        <begin position="69"/>
        <end position="177"/>
    </location>
</feature>